<dbReference type="AlphaFoldDB" id="A0A369TIU4"/>
<dbReference type="Proteomes" id="UP000253977">
    <property type="component" value="Unassembled WGS sequence"/>
</dbReference>
<protein>
    <recommendedName>
        <fullName evidence="3">TnsA endonuclease N-terminal domain-containing protein</fullName>
    </recommendedName>
</protein>
<keyword evidence="2" id="KW-1185">Reference proteome</keyword>
<dbReference type="OrthoDB" id="7982727at2"/>
<evidence type="ECO:0000313" key="1">
    <source>
        <dbReference type="EMBL" id="RDD65271.1"/>
    </source>
</evidence>
<gene>
    <name evidence="1" type="ORF">DU478_15295</name>
</gene>
<name>A0A369TIU4_9RHOB</name>
<sequence length="184" mass="20902">MRTVSEAWIEQCHLQLQSVRADVVDVREQVRFVYGRRDELRHFFDMVVTKGDGRRIACTIKPTIDLQSGRFVEHMRTVAWWVQEKKFAHSVRLLTEQDIDAKALHNANINVALRDRDPDAEDAARALVGNLQGRVSIKALTDNLGLGARGYRALLKLISFGDLLVPQNERITPVTLVSRKESVS</sequence>
<evidence type="ECO:0000313" key="2">
    <source>
        <dbReference type="Proteomes" id="UP000253977"/>
    </source>
</evidence>
<dbReference type="RefSeq" id="WP_114511843.1">
    <property type="nucleotide sequence ID" value="NZ_QPMK01000013.1"/>
</dbReference>
<dbReference type="EMBL" id="QPMK01000013">
    <property type="protein sequence ID" value="RDD65271.1"/>
    <property type="molecule type" value="Genomic_DNA"/>
</dbReference>
<comment type="caution">
    <text evidence="1">The sequence shown here is derived from an EMBL/GenBank/DDBJ whole genome shotgun (WGS) entry which is preliminary data.</text>
</comment>
<organism evidence="1 2">
    <name type="scientific">Thalassococcus profundi</name>
    <dbReference type="NCBI Taxonomy" id="2282382"/>
    <lineage>
        <taxon>Bacteria</taxon>
        <taxon>Pseudomonadati</taxon>
        <taxon>Pseudomonadota</taxon>
        <taxon>Alphaproteobacteria</taxon>
        <taxon>Rhodobacterales</taxon>
        <taxon>Roseobacteraceae</taxon>
        <taxon>Thalassococcus</taxon>
    </lineage>
</organism>
<evidence type="ECO:0008006" key="3">
    <source>
        <dbReference type="Google" id="ProtNLM"/>
    </source>
</evidence>
<proteinExistence type="predicted"/>
<reference evidence="1 2" key="1">
    <citation type="submission" date="2018-07" db="EMBL/GenBank/DDBJ databases">
        <title>Thalassococcus profundi sp. nov., a marine bacterium isolated from deep seawater of Okinawa Trough.</title>
        <authorList>
            <person name="Yu M."/>
        </authorList>
    </citation>
    <scope>NUCLEOTIDE SEQUENCE [LARGE SCALE GENOMIC DNA]</scope>
    <source>
        <strain evidence="1 2">WRAS1</strain>
    </source>
</reference>
<accession>A0A369TIU4</accession>